<keyword evidence="10" id="KW-1185">Reference proteome</keyword>
<reference evidence="9 10" key="1">
    <citation type="submission" date="2019-07" db="EMBL/GenBank/DDBJ databases">
        <title>Whole genome shotgun sequence of Nocardia ninae NBRC 108245.</title>
        <authorList>
            <person name="Hosoyama A."/>
            <person name="Uohara A."/>
            <person name="Ohji S."/>
            <person name="Ichikawa N."/>
        </authorList>
    </citation>
    <scope>NUCLEOTIDE SEQUENCE [LARGE SCALE GENOMIC DNA]</scope>
    <source>
        <strain evidence="9 10">NBRC 108245</strain>
    </source>
</reference>
<dbReference type="CDD" id="cd07326">
    <property type="entry name" value="M56_BlaR1_MecR1_like"/>
    <property type="match status" value="1"/>
</dbReference>
<evidence type="ECO:0000256" key="5">
    <source>
        <dbReference type="ARBA" id="ARBA00023049"/>
    </source>
</evidence>
<keyword evidence="7" id="KW-0472">Membrane</keyword>
<evidence type="ECO:0000256" key="1">
    <source>
        <dbReference type="ARBA" id="ARBA00022670"/>
    </source>
</evidence>
<evidence type="ECO:0000256" key="7">
    <source>
        <dbReference type="SAM" id="Phobius"/>
    </source>
</evidence>
<dbReference type="Proteomes" id="UP000321424">
    <property type="component" value="Unassembled WGS sequence"/>
</dbReference>
<evidence type="ECO:0000259" key="8">
    <source>
        <dbReference type="Pfam" id="PF01435"/>
    </source>
</evidence>
<accession>A0A511M779</accession>
<comment type="caution">
    <text evidence="9">The sequence shown here is derived from an EMBL/GenBank/DDBJ whole genome shotgun (WGS) entry which is preliminary data.</text>
</comment>
<proteinExistence type="inferred from homology"/>
<keyword evidence="1 6" id="KW-0645">Protease</keyword>
<keyword evidence="2" id="KW-0479">Metal-binding</keyword>
<evidence type="ECO:0000256" key="3">
    <source>
        <dbReference type="ARBA" id="ARBA00022801"/>
    </source>
</evidence>
<feature type="transmembrane region" description="Helical" evidence="7">
    <location>
        <begin position="192"/>
        <end position="213"/>
    </location>
</feature>
<keyword evidence="7" id="KW-1133">Transmembrane helix</keyword>
<evidence type="ECO:0000256" key="2">
    <source>
        <dbReference type="ARBA" id="ARBA00022723"/>
    </source>
</evidence>
<dbReference type="GO" id="GO:0046872">
    <property type="term" value="F:metal ion binding"/>
    <property type="evidence" value="ECO:0007669"/>
    <property type="project" value="UniProtKB-KW"/>
</dbReference>
<evidence type="ECO:0000313" key="10">
    <source>
        <dbReference type="Proteomes" id="UP000321424"/>
    </source>
</evidence>
<evidence type="ECO:0000256" key="4">
    <source>
        <dbReference type="ARBA" id="ARBA00022833"/>
    </source>
</evidence>
<feature type="transmembrane region" description="Helical" evidence="7">
    <location>
        <begin position="35"/>
        <end position="55"/>
    </location>
</feature>
<keyword evidence="4 6" id="KW-0862">Zinc</keyword>
<keyword evidence="7" id="KW-0812">Transmembrane</keyword>
<feature type="transmembrane region" description="Helical" evidence="7">
    <location>
        <begin position="85"/>
        <end position="107"/>
    </location>
</feature>
<organism evidence="9 10">
    <name type="scientific">Nocardia ninae NBRC 108245</name>
    <dbReference type="NCBI Taxonomy" id="1210091"/>
    <lineage>
        <taxon>Bacteria</taxon>
        <taxon>Bacillati</taxon>
        <taxon>Actinomycetota</taxon>
        <taxon>Actinomycetes</taxon>
        <taxon>Mycobacteriales</taxon>
        <taxon>Nocardiaceae</taxon>
        <taxon>Nocardia</taxon>
    </lineage>
</organism>
<dbReference type="Gene3D" id="3.30.2010.10">
    <property type="entry name" value="Metalloproteases ('zincins'), catalytic domain"/>
    <property type="match status" value="1"/>
</dbReference>
<feature type="transmembrane region" description="Helical" evidence="7">
    <location>
        <begin position="285"/>
        <end position="314"/>
    </location>
</feature>
<evidence type="ECO:0000256" key="6">
    <source>
        <dbReference type="RuleBase" id="RU003983"/>
    </source>
</evidence>
<dbReference type="PANTHER" id="PTHR34978:SF3">
    <property type="entry name" value="SLR0241 PROTEIN"/>
    <property type="match status" value="1"/>
</dbReference>
<comment type="cofactor">
    <cofactor evidence="6">
        <name>Zn(2+)</name>
        <dbReference type="ChEBI" id="CHEBI:29105"/>
    </cofactor>
    <text evidence="6">Binds 1 zinc ion per subunit.</text>
</comment>
<keyword evidence="5 6" id="KW-0482">Metalloprotease</keyword>
<dbReference type="InterPro" id="IPR052173">
    <property type="entry name" value="Beta-lactam_resp_regulator"/>
</dbReference>
<name>A0A511M779_9NOCA</name>
<dbReference type="EMBL" id="BJXA01000003">
    <property type="protein sequence ID" value="GEM36484.1"/>
    <property type="molecule type" value="Genomic_DNA"/>
</dbReference>
<dbReference type="InterPro" id="IPR001915">
    <property type="entry name" value="Peptidase_M48"/>
</dbReference>
<feature type="domain" description="Peptidase M48" evidence="8">
    <location>
        <begin position="126"/>
        <end position="206"/>
    </location>
</feature>
<dbReference type="Pfam" id="PF01435">
    <property type="entry name" value="Peptidase_M48"/>
    <property type="match status" value="1"/>
</dbReference>
<keyword evidence="3 6" id="KW-0378">Hydrolase</keyword>
<evidence type="ECO:0000313" key="9">
    <source>
        <dbReference type="EMBL" id="GEM36484.1"/>
    </source>
</evidence>
<dbReference type="GO" id="GO:0004222">
    <property type="term" value="F:metalloendopeptidase activity"/>
    <property type="evidence" value="ECO:0007669"/>
    <property type="project" value="InterPro"/>
</dbReference>
<dbReference type="OrthoDB" id="9785340at2"/>
<sequence>MIVAFGLGLFAALLSVVAPRVLRSMMLAASPRVMAAAWLTCITAVVFLAGCAVLVSVWPGHASVVETVETTMVCLTAFLHTAPAWSINPCAVLGAVVAAAVTGRLAVTARRLSRAGARIRAYHRDVIAVVARITEDVVPVMWLDHPLPLAYSVDGRPGIIVATDGLARSLTEPQRRAVLAHEHAHLRGHHHLMIRICAVMAAALPWIPLFAAAPRAVATLVELDADEIAATATSRPAMCGALRAVSESASTEHSGLASFGNEVVALRLRRLESASGSTPQRFSAVVALCLPATLAAGIAAASIAGMGGIACLLLP</sequence>
<dbReference type="AlphaFoldDB" id="A0A511M779"/>
<gene>
    <name evidence="9" type="ORF">NN4_10030</name>
</gene>
<comment type="similarity">
    <text evidence="6">Belongs to the peptidase M48 family.</text>
</comment>
<dbReference type="PANTHER" id="PTHR34978">
    <property type="entry name" value="POSSIBLE SENSOR-TRANSDUCER PROTEIN BLAR"/>
    <property type="match status" value="1"/>
</dbReference>
<dbReference type="GO" id="GO:0006508">
    <property type="term" value="P:proteolysis"/>
    <property type="evidence" value="ECO:0007669"/>
    <property type="project" value="UniProtKB-KW"/>
</dbReference>
<protein>
    <submittedName>
        <fullName evidence="9">Peptidase M48</fullName>
    </submittedName>
</protein>